<name>T2B3R1_9BORD</name>
<dbReference type="GO" id="GO:0043709">
    <property type="term" value="P:cell adhesion involved in single-species biofilm formation"/>
    <property type="evidence" value="ECO:0007669"/>
    <property type="project" value="TreeGrafter"/>
</dbReference>
<dbReference type="GO" id="GO:0009289">
    <property type="term" value="C:pilus"/>
    <property type="evidence" value="ECO:0007669"/>
    <property type="project" value="InterPro"/>
</dbReference>
<dbReference type="InterPro" id="IPR036937">
    <property type="entry name" value="Adhesion_dom_fimbrial_sf"/>
</dbReference>
<dbReference type="PANTHER" id="PTHR33420:SF3">
    <property type="entry name" value="FIMBRIAL SUBUNIT ELFA"/>
    <property type="match status" value="1"/>
</dbReference>
<evidence type="ECO:0000313" key="2">
    <source>
        <dbReference type="EMBL" id="AGV05231.1"/>
    </source>
</evidence>
<sequence length="346" mass="37789">MFDGPPVQCETTSNFISPPQGMLVRVTPETPLGTKLTPTTFSHSVLAGFCEYTVGEEVTDDDDLIDDLIQNGRVEFVMEASSDYPQVDSPYGVMIRLPGITDEIGVALQVVSAHKEMLSAGKKEWVIGTNGTLLGGFNGTITLSSPTDQELSYLITKIAQVTKPGKRLIGGGRQNIFTVKWVLVFRGERHILGRSSVMMSTGISRLSVLPQGCSYKNITQTLPNVRRADFKGVGSTLGETSFNVPVSCYGGPSAKLSIMPQHVYEMMAGVGLPDDMEAKGVGVQLLKDASGDTPWEFSMARPLDEAKRTEERVQIDIPLRARYYQLKKDVQAGPLRVVYNVTLTYD</sequence>
<organism evidence="2">
    <name type="scientific">Bordetella holmesii</name>
    <dbReference type="NCBI Taxonomy" id="35814"/>
    <lineage>
        <taxon>Bacteria</taxon>
        <taxon>Pseudomonadati</taxon>
        <taxon>Pseudomonadota</taxon>
        <taxon>Betaproteobacteria</taxon>
        <taxon>Burkholderiales</taxon>
        <taxon>Alcaligenaceae</taxon>
        <taxon>Bordetella</taxon>
    </lineage>
</organism>
<dbReference type="PANTHER" id="PTHR33420">
    <property type="entry name" value="FIMBRIAL SUBUNIT ELFA-RELATED"/>
    <property type="match status" value="1"/>
</dbReference>
<dbReference type="SUPFAM" id="SSF49401">
    <property type="entry name" value="Bacterial adhesins"/>
    <property type="match status" value="1"/>
</dbReference>
<dbReference type="InterPro" id="IPR008966">
    <property type="entry name" value="Adhesion_dom_sf"/>
</dbReference>
<dbReference type="Gene3D" id="2.60.40.1090">
    <property type="entry name" value="Fimbrial-type adhesion domain"/>
    <property type="match status" value="1"/>
</dbReference>
<proteinExistence type="predicted"/>
<reference evidence="2" key="1">
    <citation type="journal article" date="2013" name="Adv Infect Dis">
        <title>Bordetella holmesii: Comparison of Two Isolates from Blood and a Respiratory Sample.</title>
        <authorList>
            <person name="Bouchez V."/>
            <person name="Guiso N."/>
        </authorList>
    </citation>
    <scope>NUCLEOTIDE SEQUENCE</scope>
    <source>
        <strain evidence="2">FR4020</strain>
    </source>
</reference>
<accession>T2B3R1</accession>
<evidence type="ECO:0000256" key="1">
    <source>
        <dbReference type="ARBA" id="ARBA00022729"/>
    </source>
</evidence>
<dbReference type="EMBL" id="KC203605">
    <property type="protein sequence ID" value="AGV05231.1"/>
    <property type="molecule type" value="Genomic_DNA"/>
</dbReference>
<dbReference type="OrthoDB" id="8641348at2"/>
<dbReference type="AlphaFoldDB" id="T2B3R1"/>
<dbReference type="InterPro" id="IPR050263">
    <property type="entry name" value="Bact_Fimbrial_Adh_Pro"/>
</dbReference>
<keyword evidence="1" id="KW-0732">Signal</keyword>
<protein>
    <submittedName>
        <fullName evidence="2">FimD</fullName>
    </submittedName>
</protein>